<name>A0A0C9SDK4_AMBAM</name>
<evidence type="ECO:0000256" key="2">
    <source>
        <dbReference type="SAM" id="SignalP"/>
    </source>
</evidence>
<proteinExistence type="evidence at transcript level"/>
<feature type="signal peptide" evidence="2">
    <location>
        <begin position="1"/>
        <end position="24"/>
    </location>
</feature>
<evidence type="ECO:0008006" key="4">
    <source>
        <dbReference type="Google" id="ProtNLM"/>
    </source>
</evidence>
<evidence type="ECO:0000313" key="3">
    <source>
        <dbReference type="EMBL" id="JAG92102.1"/>
    </source>
</evidence>
<organism evidence="3">
    <name type="scientific">Amblyomma americanum</name>
    <name type="common">Lone star tick</name>
    <dbReference type="NCBI Taxonomy" id="6943"/>
    <lineage>
        <taxon>Eukaryota</taxon>
        <taxon>Metazoa</taxon>
        <taxon>Ecdysozoa</taxon>
        <taxon>Arthropoda</taxon>
        <taxon>Chelicerata</taxon>
        <taxon>Arachnida</taxon>
        <taxon>Acari</taxon>
        <taxon>Parasitiformes</taxon>
        <taxon>Ixodida</taxon>
        <taxon>Ixodoidea</taxon>
        <taxon>Ixodidae</taxon>
        <taxon>Amblyomminae</taxon>
        <taxon>Amblyomma</taxon>
    </lineage>
</organism>
<feature type="compositionally biased region" description="Basic and acidic residues" evidence="1">
    <location>
        <begin position="114"/>
        <end position="135"/>
    </location>
</feature>
<evidence type="ECO:0000256" key="1">
    <source>
        <dbReference type="SAM" id="MobiDB-lite"/>
    </source>
</evidence>
<feature type="chain" id="PRO_5002202773" description="Secreted protein" evidence="2">
    <location>
        <begin position="25"/>
        <end position="135"/>
    </location>
</feature>
<dbReference type="EMBL" id="GBZX01000638">
    <property type="protein sequence ID" value="JAG92102.1"/>
    <property type="molecule type" value="mRNA"/>
</dbReference>
<accession>A0A0C9SDK4</accession>
<protein>
    <recommendedName>
        <fullName evidence="4">Secreted protein</fullName>
    </recommendedName>
</protein>
<keyword evidence="2" id="KW-0732">Signal</keyword>
<reference evidence="3" key="1">
    <citation type="journal article" date="2015" name="PLoS ONE">
        <title>An Insight into the Sialome of the Lone Star Tick, Amblyomma americanum, with a Glimpse on Its Time Dependent Gene Expression.</title>
        <authorList>
            <person name="Karim S."/>
            <person name="Ribeiro J.M."/>
        </authorList>
    </citation>
    <scope>NUCLEOTIDE SEQUENCE</scope>
    <source>
        <tissue evidence="3">Salivary gland</tissue>
    </source>
</reference>
<sequence>MFGIRGSTMKLVALLSLISFLSFSKEQLNAMGAESSSNLDFFQAFPTGNKYWAVFQNIHPQLPNANDWCLSLERREGKEHNNQELNIELFNGKKKVATNMNHRRKENQVSPFLHKYEAARTKMPEGETKMRQQRA</sequence>
<dbReference type="AlphaFoldDB" id="A0A0C9SDK4"/>
<feature type="non-terminal residue" evidence="3">
    <location>
        <position position="135"/>
    </location>
</feature>
<feature type="region of interest" description="Disordered" evidence="1">
    <location>
        <begin position="101"/>
        <end position="135"/>
    </location>
</feature>